<evidence type="ECO:0000313" key="2">
    <source>
        <dbReference type="Proteomes" id="UP000015106"/>
    </source>
</evidence>
<reference evidence="1" key="3">
    <citation type="submission" date="2022-06" db="UniProtKB">
        <authorList>
            <consortium name="EnsemblPlants"/>
        </authorList>
    </citation>
    <scope>IDENTIFICATION</scope>
</reference>
<accession>A0A8R7TVL5</accession>
<dbReference type="PANTHER" id="PTHR47482:SF5">
    <property type="entry name" value="FAR1 DOMAIN-CONTAINING PROTEIN"/>
    <property type="match status" value="1"/>
</dbReference>
<sequence>MDKKGKHEQQNSRSCCCECHAMVRLLRAVDNGWYIAEHWSSHNHSMSLTCREKVHWPSLKHIDVYTKDLVKQLRANNVNLNKVYSIVGSFFGSSHSVSFTKRSLRNLCGRISQDQADDDVNKTLVVFKEIQQNDPEFTYMVQGDEESRIKKLMWTNGNNKLQYKFFGDVITFDVSDQLV</sequence>
<dbReference type="Gramene" id="TuG1812G0300002424.01.T01">
    <property type="protein sequence ID" value="TuG1812G0300002424.01.T01"/>
    <property type="gene ID" value="TuG1812G0300002424.01"/>
</dbReference>
<dbReference type="AlphaFoldDB" id="A0A8R7TVL5"/>
<evidence type="ECO:0008006" key="3">
    <source>
        <dbReference type="Google" id="ProtNLM"/>
    </source>
</evidence>
<dbReference type="EnsemblPlants" id="TuG1812G0300002424.01.T01">
    <property type="protein sequence ID" value="TuG1812G0300002424.01.T01"/>
    <property type="gene ID" value="TuG1812G0300002424.01"/>
</dbReference>
<reference evidence="2" key="1">
    <citation type="journal article" date="2013" name="Nature">
        <title>Draft genome of the wheat A-genome progenitor Triticum urartu.</title>
        <authorList>
            <person name="Ling H.Q."/>
            <person name="Zhao S."/>
            <person name="Liu D."/>
            <person name="Wang J."/>
            <person name="Sun H."/>
            <person name="Zhang C."/>
            <person name="Fan H."/>
            <person name="Li D."/>
            <person name="Dong L."/>
            <person name="Tao Y."/>
            <person name="Gao C."/>
            <person name="Wu H."/>
            <person name="Li Y."/>
            <person name="Cui Y."/>
            <person name="Guo X."/>
            <person name="Zheng S."/>
            <person name="Wang B."/>
            <person name="Yu K."/>
            <person name="Liang Q."/>
            <person name="Yang W."/>
            <person name="Lou X."/>
            <person name="Chen J."/>
            <person name="Feng M."/>
            <person name="Jian J."/>
            <person name="Zhang X."/>
            <person name="Luo G."/>
            <person name="Jiang Y."/>
            <person name="Liu J."/>
            <person name="Wang Z."/>
            <person name="Sha Y."/>
            <person name="Zhang B."/>
            <person name="Wu H."/>
            <person name="Tang D."/>
            <person name="Shen Q."/>
            <person name="Xue P."/>
            <person name="Zou S."/>
            <person name="Wang X."/>
            <person name="Liu X."/>
            <person name="Wang F."/>
            <person name="Yang Y."/>
            <person name="An X."/>
            <person name="Dong Z."/>
            <person name="Zhang K."/>
            <person name="Zhang X."/>
            <person name="Luo M.C."/>
            <person name="Dvorak J."/>
            <person name="Tong Y."/>
            <person name="Wang J."/>
            <person name="Yang H."/>
            <person name="Li Z."/>
            <person name="Wang D."/>
            <person name="Zhang A."/>
            <person name="Wang J."/>
        </authorList>
    </citation>
    <scope>NUCLEOTIDE SEQUENCE</scope>
    <source>
        <strain evidence="2">cv. G1812</strain>
    </source>
</reference>
<keyword evidence="2" id="KW-1185">Reference proteome</keyword>
<protein>
    <recommendedName>
        <fullName evidence="3">FAR1 domain-containing protein</fullName>
    </recommendedName>
</protein>
<reference evidence="1" key="2">
    <citation type="submission" date="2018-03" db="EMBL/GenBank/DDBJ databases">
        <title>The Triticum urartu genome reveals the dynamic nature of wheat genome evolution.</title>
        <authorList>
            <person name="Ling H."/>
            <person name="Ma B."/>
            <person name="Shi X."/>
            <person name="Liu H."/>
            <person name="Dong L."/>
            <person name="Sun H."/>
            <person name="Cao Y."/>
            <person name="Gao Q."/>
            <person name="Zheng S."/>
            <person name="Li Y."/>
            <person name="Yu Y."/>
            <person name="Du H."/>
            <person name="Qi M."/>
            <person name="Li Y."/>
            <person name="Yu H."/>
            <person name="Cui Y."/>
            <person name="Wang N."/>
            <person name="Chen C."/>
            <person name="Wu H."/>
            <person name="Zhao Y."/>
            <person name="Zhang J."/>
            <person name="Li Y."/>
            <person name="Zhou W."/>
            <person name="Zhang B."/>
            <person name="Hu W."/>
            <person name="Eijk M."/>
            <person name="Tang J."/>
            <person name="Witsenboer H."/>
            <person name="Zhao S."/>
            <person name="Li Z."/>
            <person name="Zhang A."/>
            <person name="Wang D."/>
            <person name="Liang C."/>
        </authorList>
    </citation>
    <scope>NUCLEOTIDE SEQUENCE [LARGE SCALE GENOMIC DNA]</scope>
    <source>
        <strain evidence="1">cv. G1812</strain>
    </source>
</reference>
<organism evidence="1 2">
    <name type="scientific">Triticum urartu</name>
    <name type="common">Red wild einkorn</name>
    <name type="synonym">Crithodium urartu</name>
    <dbReference type="NCBI Taxonomy" id="4572"/>
    <lineage>
        <taxon>Eukaryota</taxon>
        <taxon>Viridiplantae</taxon>
        <taxon>Streptophyta</taxon>
        <taxon>Embryophyta</taxon>
        <taxon>Tracheophyta</taxon>
        <taxon>Spermatophyta</taxon>
        <taxon>Magnoliopsida</taxon>
        <taxon>Liliopsida</taxon>
        <taxon>Poales</taxon>
        <taxon>Poaceae</taxon>
        <taxon>BOP clade</taxon>
        <taxon>Pooideae</taxon>
        <taxon>Triticodae</taxon>
        <taxon>Triticeae</taxon>
        <taxon>Triticinae</taxon>
        <taxon>Triticum</taxon>
    </lineage>
</organism>
<name>A0A8R7TVL5_TRIUA</name>
<evidence type="ECO:0000313" key="1">
    <source>
        <dbReference type="EnsemblPlants" id="TuG1812G0300002424.01.T01"/>
    </source>
</evidence>
<dbReference type="Proteomes" id="UP000015106">
    <property type="component" value="Chromosome 3"/>
</dbReference>
<dbReference type="PANTHER" id="PTHR47482">
    <property type="entry name" value="OS11G0632001 PROTEIN"/>
    <property type="match status" value="1"/>
</dbReference>
<proteinExistence type="predicted"/>